<evidence type="ECO:0000313" key="4">
    <source>
        <dbReference type="Proteomes" id="UP000469890"/>
    </source>
</evidence>
<dbReference type="AlphaFoldDB" id="A0A8H4BF94"/>
<dbReference type="InterPro" id="IPR011993">
    <property type="entry name" value="PH-like_dom_sf"/>
</dbReference>
<feature type="domain" description="DH" evidence="2">
    <location>
        <begin position="91"/>
        <end position="287"/>
    </location>
</feature>
<dbReference type="EMBL" id="JAAECE010000005">
    <property type="protein sequence ID" value="KAF1801207.1"/>
    <property type="molecule type" value="Genomic_DNA"/>
</dbReference>
<sequence length="473" mass="54160">MQRSAIEEEQLINIPYYATLKTTDPSILSSTSTSSQRLSELTSTTNSSISIDPSSTTPMNPSDFDQFDIIDSLDFDDVDDTLLDQEMTHQQRESIIQELLSTETLYLETLNIVLNSYILPLRKNSSKSSFNFLGMKKLPCTEREMRWLFGNFEDVQAVHTDILSSLQERLSIWGPTQIISDVIQTWFPRVQQQYHIYFDNYDVLVTTYERLTRYQPFKKFTETVDKNANLKGTTLLSFLQAPVSCISRYHKLVSKLADNTSSMHPDYVGLMQCKNRIQQMAEEFKIKFDDARNVNRVYDILTAMTGQPFSVKAERRLYLQNNFTRATRLSSGEDLTYFLFSDMLVYAKQKQSALQYKGHIVLNRAKIRALSPEESIEDGWSIEITSPFQGVDSLNTTFMGSPTAQVIHTYSKQDQSKWVSCLETIVTRLDQTQQSKIMINNNKLTPPGSLRRHATTASSNGSSSNHSYTQESF</sequence>
<dbReference type="GO" id="GO:0005737">
    <property type="term" value="C:cytoplasm"/>
    <property type="evidence" value="ECO:0007669"/>
    <property type="project" value="TreeGrafter"/>
</dbReference>
<dbReference type="SUPFAM" id="SSF48065">
    <property type="entry name" value="DBL homology domain (DH-domain)"/>
    <property type="match status" value="1"/>
</dbReference>
<dbReference type="PROSITE" id="PS50010">
    <property type="entry name" value="DH_2"/>
    <property type="match status" value="1"/>
</dbReference>
<comment type="caution">
    <text evidence="3">The sequence shown here is derived from an EMBL/GenBank/DDBJ whole genome shotgun (WGS) entry which is preliminary data.</text>
</comment>
<dbReference type="GO" id="GO:0005085">
    <property type="term" value="F:guanyl-nucleotide exchange factor activity"/>
    <property type="evidence" value="ECO:0007669"/>
    <property type="project" value="InterPro"/>
</dbReference>
<dbReference type="Gene3D" id="1.20.900.10">
    <property type="entry name" value="Dbl homology (DH) domain"/>
    <property type="match status" value="1"/>
</dbReference>
<gene>
    <name evidence="3" type="ORF">FB192DRAFT_1384636</name>
</gene>
<name>A0A8H4BF94_MUCCL</name>
<feature type="compositionally biased region" description="Low complexity" evidence="1">
    <location>
        <begin position="455"/>
        <end position="467"/>
    </location>
</feature>
<dbReference type="Pfam" id="PF00621">
    <property type="entry name" value="RhoGEF"/>
    <property type="match status" value="1"/>
</dbReference>
<dbReference type="InterPro" id="IPR000219">
    <property type="entry name" value="DH_dom"/>
</dbReference>
<dbReference type="Gene3D" id="2.30.29.30">
    <property type="entry name" value="Pleckstrin-homology domain (PH domain)/Phosphotyrosine-binding domain (PTB)"/>
    <property type="match status" value="1"/>
</dbReference>
<dbReference type="PANTHER" id="PTHR12673:SF159">
    <property type="entry name" value="LD03170P"/>
    <property type="match status" value="1"/>
</dbReference>
<evidence type="ECO:0000256" key="1">
    <source>
        <dbReference type="SAM" id="MobiDB-lite"/>
    </source>
</evidence>
<reference evidence="3 4" key="1">
    <citation type="submission" date="2019-09" db="EMBL/GenBank/DDBJ databases">
        <authorList>
            <consortium name="DOE Joint Genome Institute"/>
            <person name="Mondo S.J."/>
            <person name="Navarro-Mendoza M.I."/>
            <person name="Perez-Arques C."/>
            <person name="Panchal S."/>
            <person name="Nicolas F.E."/>
            <person name="Ganguly P."/>
            <person name="Pangilinan J."/>
            <person name="Grigoriev I."/>
            <person name="Heitman J."/>
            <person name="Sanya K."/>
            <person name="Garre V."/>
        </authorList>
    </citation>
    <scope>NUCLEOTIDE SEQUENCE [LARGE SCALE GENOMIC DNA]</scope>
    <source>
        <strain evidence="3 4">MU402</strain>
    </source>
</reference>
<evidence type="ECO:0000313" key="3">
    <source>
        <dbReference type="EMBL" id="KAF1801207.1"/>
    </source>
</evidence>
<proteinExistence type="predicted"/>
<dbReference type="InterPro" id="IPR035899">
    <property type="entry name" value="DBL_dom_sf"/>
</dbReference>
<evidence type="ECO:0000259" key="2">
    <source>
        <dbReference type="PROSITE" id="PS50010"/>
    </source>
</evidence>
<dbReference type="PANTHER" id="PTHR12673">
    <property type="entry name" value="FACIOGENITAL DYSPLASIA PROTEIN"/>
    <property type="match status" value="1"/>
</dbReference>
<dbReference type="SUPFAM" id="SSF50729">
    <property type="entry name" value="PH domain-like"/>
    <property type="match status" value="1"/>
</dbReference>
<dbReference type="Proteomes" id="UP000469890">
    <property type="component" value="Unassembled WGS sequence"/>
</dbReference>
<dbReference type="InterPro" id="IPR051092">
    <property type="entry name" value="FYVE_RhoGEF_PH"/>
</dbReference>
<feature type="region of interest" description="Disordered" evidence="1">
    <location>
        <begin position="439"/>
        <end position="473"/>
    </location>
</feature>
<protein>
    <submittedName>
        <fullName evidence="3">Dbl homology domain-containing protein</fullName>
    </submittedName>
</protein>
<accession>A0A8H4BF94</accession>
<organism evidence="3 4">
    <name type="scientific">Mucor circinelloides f. lusitanicus</name>
    <name type="common">Mucor racemosus var. lusitanicus</name>
    <dbReference type="NCBI Taxonomy" id="29924"/>
    <lineage>
        <taxon>Eukaryota</taxon>
        <taxon>Fungi</taxon>
        <taxon>Fungi incertae sedis</taxon>
        <taxon>Mucoromycota</taxon>
        <taxon>Mucoromycotina</taxon>
        <taxon>Mucoromycetes</taxon>
        <taxon>Mucorales</taxon>
        <taxon>Mucorineae</taxon>
        <taxon>Mucoraceae</taxon>
        <taxon>Mucor</taxon>
    </lineage>
</organism>
<feature type="region of interest" description="Disordered" evidence="1">
    <location>
        <begin position="28"/>
        <end position="58"/>
    </location>
</feature>
<dbReference type="SMART" id="SM00325">
    <property type="entry name" value="RhoGEF"/>
    <property type="match status" value="1"/>
</dbReference>